<dbReference type="PROSITE" id="PS00108">
    <property type="entry name" value="PROTEIN_KINASE_ST"/>
    <property type="match status" value="1"/>
</dbReference>
<gene>
    <name evidence="9" type="ORF">LZ495_17230</name>
</gene>
<sequence>MGKFRLVGLLGAGGMGRVFLGRAPDGVAAAVKVVHPYLLNGDETEFRRRFVREVGAARRVGSGFTAAVLDADPDAAVPWLATEFVPGITLGDAVARFGPLPEESLTALASGLFTALSGVHGAGLVHRDIKPSNVMLDVDGPKVIDFGIARVAEATGLTRTGQTVGTLGFMSPEQFERSDVGPESDVFSVGAVLAYAATGRPPFPGDTLPVLFANLTTRPPDLDGLPAALAPLVEAALAKSPAARPTAEAARAMIPAPPTHVRADHGWLPPAATTAILRAASAALRTPGPATFADAKTTADVRAPAAESRRPGGDASPRVHPVAPRASVISEASPAPAAASRREAWERFGLPALVFALIMVSSDFWVADTEMWEHWAAAILIVRFCMVGLLVCTMTVNPGSSGFLRGVGYVFAATNAVGFYLGVMFGAGPTLAHSMPVFNTAIALSVVAYAYREVRTRRMRLAAA</sequence>
<comment type="caution">
    <text evidence="9">The sequence shown here is derived from an EMBL/GenBank/DDBJ whole genome shotgun (WGS) entry which is preliminary data.</text>
</comment>
<dbReference type="AlphaFoldDB" id="A0AA41Q1B2"/>
<feature type="region of interest" description="Disordered" evidence="6">
    <location>
        <begin position="289"/>
        <end position="320"/>
    </location>
</feature>
<organism evidence="9 10">
    <name type="scientific">Yinghuangia soli</name>
    <dbReference type="NCBI Taxonomy" id="2908204"/>
    <lineage>
        <taxon>Bacteria</taxon>
        <taxon>Bacillati</taxon>
        <taxon>Actinomycetota</taxon>
        <taxon>Actinomycetes</taxon>
        <taxon>Kitasatosporales</taxon>
        <taxon>Streptomycetaceae</taxon>
        <taxon>Yinghuangia</taxon>
    </lineage>
</organism>
<dbReference type="SMART" id="SM00220">
    <property type="entry name" value="S_TKc"/>
    <property type="match status" value="1"/>
</dbReference>
<dbReference type="GO" id="GO:0005524">
    <property type="term" value="F:ATP binding"/>
    <property type="evidence" value="ECO:0007669"/>
    <property type="project" value="UniProtKB-UniRule"/>
</dbReference>
<dbReference type="PANTHER" id="PTHR43289">
    <property type="entry name" value="MITOGEN-ACTIVATED PROTEIN KINASE KINASE KINASE 20-RELATED"/>
    <property type="match status" value="1"/>
</dbReference>
<dbReference type="InterPro" id="IPR017441">
    <property type="entry name" value="Protein_kinase_ATP_BS"/>
</dbReference>
<dbReference type="GO" id="GO:0004674">
    <property type="term" value="F:protein serine/threonine kinase activity"/>
    <property type="evidence" value="ECO:0007669"/>
    <property type="project" value="TreeGrafter"/>
</dbReference>
<dbReference type="InterPro" id="IPR000719">
    <property type="entry name" value="Prot_kinase_dom"/>
</dbReference>
<evidence type="ECO:0000256" key="7">
    <source>
        <dbReference type="SAM" id="Phobius"/>
    </source>
</evidence>
<dbReference type="RefSeq" id="WP_235053121.1">
    <property type="nucleotide sequence ID" value="NZ_JAKFHA010000009.1"/>
</dbReference>
<reference evidence="9" key="1">
    <citation type="submission" date="2022-01" db="EMBL/GenBank/DDBJ databases">
        <title>Genome-Based Taxonomic Classification of the Phylum Actinobacteria.</title>
        <authorList>
            <person name="Gao Y."/>
        </authorList>
    </citation>
    <scope>NUCLEOTIDE SEQUENCE</scope>
    <source>
        <strain evidence="9">KLBMP 8922</strain>
    </source>
</reference>
<dbReference type="Gene3D" id="1.10.510.10">
    <property type="entry name" value="Transferase(Phosphotransferase) domain 1"/>
    <property type="match status" value="1"/>
</dbReference>
<evidence type="ECO:0000259" key="8">
    <source>
        <dbReference type="PROSITE" id="PS50011"/>
    </source>
</evidence>
<feature type="domain" description="Protein kinase" evidence="8">
    <location>
        <begin position="4"/>
        <end position="268"/>
    </location>
</feature>
<evidence type="ECO:0000313" key="10">
    <source>
        <dbReference type="Proteomes" id="UP001165378"/>
    </source>
</evidence>
<evidence type="ECO:0000256" key="4">
    <source>
        <dbReference type="ARBA" id="ARBA00022840"/>
    </source>
</evidence>
<evidence type="ECO:0000256" key="5">
    <source>
        <dbReference type="PROSITE-ProRule" id="PRU10141"/>
    </source>
</evidence>
<feature type="transmembrane region" description="Helical" evidence="7">
    <location>
        <begin position="406"/>
        <end position="425"/>
    </location>
</feature>
<dbReference type="SUPFAM" id="SSF56112">
    <property type="entry name" value="Protein kinase-like (PK-like)"/>
    <property type="match status" value="1"/>
</dbReference>
<dbReference type="PROSITE" id="PS00107">
    <property type="entry name" value="PROTEIN_KINASE_ATP"/>
    <property type="match status" value="1"/>
</dbReference>
<dbReference type="PANTHER" id="PTHR43289:SF34">
    <property type="entry name" value="SERINE_THREONINE-PROTEIN KINASE YBDM-RELATED"/>
    <property type="match status" value="1"/>
</dbReference>
<evidence type="ECO:0000256" key="6">
    <source>
        <dbReference type="SAM" id="MobiDB-lite"/>
    </source>
</evidence>
<evidence type="ECO:0000313" key="9">
    <source>
        <dbReference type="EMBL" id="MCF2528951.1"/>
    </source>
</evidence>
<keyword evidence="10" id="KW-1185">Reference proteome</keyword>
<dbReference type="EMBL" id="JAKFHA010000009">
    <property type="protein sequence ID" value="MCF2528951.1"/>
    <property type="molecule type" value="Genomic_DNA"/>
</dbReference>
<feature type="transmembrane region" description="Helical" evidence="7">
    <location>
        <begin position="348"/>
        <end position="366"/>
    </location>
</feature>
<feature type="transmembrane region" description="Helical" evidence="7">
    <location>
        <begin position="431"/>
        <end position="451"/>
    </location>
</feature>
<accession>A0AA41Q1B2</accession>
<dbReference type="Proteomes" id="UP001165378">
    <property type="component" value="Unassembled WGS sequence"/>
</dbReference>
<evidence type="ECO:0000256" key="1">
    <source>
        <dbReference type="ARBA" id="ARBA00022679"/>
    </source>
</evidence>
<feature type="transmembrane region" description="Helical" evidence="7">
    <location>
        <begin position="372"/>
        <end position="394"/>
    </location>
</feature>
<dbReference type="PROSITE" id="PS50011">
    <property type="entry name" value="PROTEIN_KINASE_DOM"/>
    <property type="match status" value="1"/>
</dbReference>
<dbReference type="InterPro" id="IPR008271">
    <property type="entry name" value="Ser/Thr_kinase_AS"/>
</dbReference>
<dbReference type="Gene3D" id="3.30.200.20">
    <property type="entry name" value="Phosphorylase Kinase, domain 1"/>
    <property type="match status" value="1"/>
</dbReference>
<evidence type="ECO:0000256" key="2">
    <source>
        <dbReference type="ARBA" id="ARBA00022741"/>
    </source>
</evidence>
<protein>
    <submittedName>
        <fullName evidence="9">Protein kinase</fullName>
    </submittedName>
</protein>
<keyword evidence="7" id="KW-0472">Membrane</keyword>
<dbReference type="CDD" id="cd14014">
    <property type="entry name" value="STKc_PknB_like"/>
    <property type="match status" value="1"/>
</dbReference>
<keyword evidence="2 5" id="KW-0547">Nucleotide-binding</keyword>
<dbReference type="Pfam" id="PF00069">
    <property type="entry name" value="Pkinase"/>
    <property type="match status" value="1"/>
</dbReference>
<name>A0AA41Q1B2_9ACTN</name>
<proteinExistence type="predicted"/>
<keyword evidence="7" id="KW-1133">Transmembrane helix</keyword>
<keyword evidence="7" id="KW-0812">Transmembrane</keyword>
<keyword evidence="4 5" id="KW-0067">ATP-binding</keyword>
<keyword evidence="3 9" id="KW-0418">Kinase</keyword>
<evidence type="ECO:0000256" key="3">
    <source>
        <dbReference type="ARBA" id="ARBA00022777"/>
    </source>
</evidence>
<feature type="binding site" evidence="5">
    <location>
        <position position="32"/>
    </location>
    <ligand>
        <name>ATP</name>
        <dbReference type="ChEBI" id="CHEBI:30616"/>
    </ligand>
</feature>
<dbReference type="InterPro" id="IPR011009">
    <property type="entry name" value="Kinase-like_dom_sf"/>
</dbReference>
<keyword evidence="1" id="KW-0808">Transferase</keyword>